<feature type="compositionally biased region" description="Low complexity" evidence="1">
    <location>
        <begin position="511"/>
        <end position="521"/>
    </location>
</feature>
<dbReference type="AlphaFoldDB" id="A0A5B9W0Q9"/>
<proteinExistence type="predicted"/>
<evidence type="ECO:0000256" key="1">
    <source>
        <dbReference type="SAM" id="MobiDB-lite"/>
    </source>
</evidence>
<dbReference type="OrthoDB" id="248583at2"/>
<dbReference type="EMBL" id="CP042997">
    <property type="protein sequence ID" value="QEH33877.1"/>
    <property type="molecule type" value="Genomic_DNA"/>
</dbReference>
<feature type="region of interest" description="Disordered" evidence="1">
    <location>
        <begin position="477"/>
        <end position="548"/>
    </location>
</feature>
<feature type="signal peptide" evidence="2">
    <location>
        <begin position="1"/>
        <end position="25"/>
    </location>
</feature>
<reference evidence="3 4" key="1">
    <citation type="submission" date="2019-08" db="EMBL/GenBank/DDBJ databases">
        <title>Deep-cultivation of Planctomycetes and their phenomic and genomic characterization uncovers novel biology.</title>
        <authorList>
            <person name="Wiegand S."/>
            <person name="Jogler M."/>
            <person name="Boedeker C."/>
            <person name="Pinto D."/>
            <person name="Vollmers J."/>
            <person name="Rivas-Marin E."/>
            <person name="Kohn T."/>
            <person name="Peeters S.H."/>
            <person name="Heuer A."/>
            <person name="Rast P."/>
            <person name="Oberbeckmann S."/>
            <person name="Bunk B."/>
            <person name="Jeske O."/>
            <person name="Meyerdierks A."/>
            <person name="Storesund J.E."/>
            <person name="Kallscheuer N."/>
            <person name="Luecker S."/>
            <person name="Lage O.M."/>
            <person name="Pohl T."/>
            <person name="Merkel B.J."/>
            <person name="Hornburger P."/>
            <person name="Mueller R.-W."/>
            <person name="Bruemmer F."/>
            <person name="Labrenz M."/>
            <person name="Spormann A.M."/>
            <person name="Op den Camp H."/>
            <person name="Overmann J."/>
            <person name="Amann R."/>
            <person name="Jetten M.S.M."/>
            <person name="Mascher T."/>
            <person name="Medema M.H."/>
            <person name="Devos D.P."/>
            <person name="Kaster A.-K."/>
            <person name="Ovreas L."/>
            <person name="Rohde M."/>
            <person name="Galperin M.Y."/>
            <person name="Jogler C."/>
        </authorList>
    </citation>
    <scope>NUCLEOTIDE SEQUENCE [LARGE SCALE GENOMIC DNA]</scope>
    <source>
        <strain evidence="3 4">OJF2</strain>
    </source>
</reference>
<dbReference type="Proteomes" id="UP000324233">
    <property type="component" value="Chromosome"/>
</dbReference>
<evidence type="ECO:0000256" key="2">
    <source>
        <dbReference type="SAM" id="SignalP"/>
    </source>
</evidence>
<evidence type="ECO:0000313" key="3">
    <source>
        <dbReference type="EMBL" id="QEH33877.1"/>
    </source>
</evidence>
<keyword evidence="2" id="KW-0732">Signal</keyword>
<gene>
    <name evidence="3" type="ORF">OJF2_24090</name>
</gene>
<sequence precursor="true">MSRAVPRCATLAAILLAGLARVSAAAELPAPEVAAAARPGEPIDRLPYRIELHLAVDPSARLDRASLSRIVREWQALVRRFVGPPWAVTVAPKASPLAGGNLQALDGEVLSGFDPGFDKIWLVRISASGDAALAFTGREYDTGTRRLGPVQEQRASVPDDAPRALLRFALELFNPTALITGQEGGRALLLVRGASVAPASELGRVASKGTVFLPLRLVTTRDNAVLIRRIPFSYLQVEQVDGPVARCAIVSALRDPLTQRVSRPNSLAAIGIKPGKSPVRLRFLTRGDQSPAAGYTLTARAVPDGHPQELGMTDRSGRIVLDADFATGLVILRLLAANTEPMVEIPMMPGEGGDERDIPFDPKPLTVGYQVRLEALRDEVIDLVAIRSRLEKRLEARLQGEDYDAIEQGLKEYALLPRRDVFAKRLEDLKNQATKEEAASKTAVLTKNVQARFNDLQALIDRYLSDDAFTSYTEALERKKAERADSAAARPAARKDTPRTPASPPPPGEPAAPAAPASSPAPGFPPPPARPAPPPAGQPAASKGEPPF</sequence>
<organism evidence="3 4">
    <name type="scientific">Aquisphaera giovannonii</name>
    <dbReference type="NCBI Taxonomy" id="406548"/>
    <lineage>
        <taxon>Bacteria</taxon>
        <taxon>Pseudomonadati</taxon>
        <taxon>Planctomycetota</taxon>
        <taxon>Planctomycetia</taxon>
        <taxon>Isosphaerales</taxon>
        <taxon>Isosphaeraceae</taxon>
        <taxon>Aquisphaera</taxon>
    </lineage>
</organism>
<name>A0A5B9W0Q9_9BACT</name>
<dbReference type="KEGG" id="agv:OJF2_24090"/>
<feature type="compositionally biased region" description="Pro residues" evidence="1">
    <location>
        <begin position="501"/>
        <end position="510"/>
    </location>
</feature>
<feature type="compositionally biased region" description="Pro residues" evidence="1">
    <location>
        <begin position="522"/>
        <end position="537"/>
    </location>
</feature>
<keyword evidence="4" id="KW-1185">Reference proteome</keyword>
<feature type="chain" id="PRO_5022840502" evidence="2">
    <location>
        <begin position="26"/>
        <end position="548"/>
    </location>
</feature>
<protein>
    <submittedName>
        <fullName evidence="3">Uncharacterized protein</fullName>
    </submittedName>
</protein>
<accession>A0A5B9W0Q9</accession>
<dbReference type="RefSeq" id="WP_148593874.1">
    <property type="nucleotide sequence ID" value="NZ_CP042997.1"/>
</dbReference>
<evidence type="ECO:0000313" key="4">
    <source>
        <dbReference type="Proteomes" id="UP000324233"/>
    </source>
</evidence>